<organism evidence="3 4">
    <name type="scientific">Candidatus Halomonas stercoripullorum</name>
    <dbReference type="NCBI Taxonomy" id="2838617"/>
    <lineage>
        <taxon>Bacteria</taxon>
        <taxon>Pseudomonadati</taxon>
        <taxon>Pseudomonadota</taxon>
        <taxon>Gammaproteobacteria</taxon>
        <taxon>Oceanospirillales</taxon>
        <taxon>Halomonadaceae</taxon>
        <taxon>Halomonas</taxon>
    </lineage>
</organism>
<keyword evidence="1" id="KW-1133">Transmembrane helix</keyword>
<reference evidence="3" key="1">
    <citation type="journal article" date="2021" name="PeerJ">
        <title>Extensive microbial diversity within the chicken gut microbiome revealed by metagenomics and culture.</title>
        <authorList>
            <person name="Gilroy R."/>
            <person name="Ravi A."/>
            <person name="Getino M."/>
            <person name="Pursley I."/>
            <person name="Horton D.L."/>
            <person name="Alikhan N.F."/>
            <person name="Baker D."/>
            <person name="Gharbi K."/>
            <person name="Hall N."/>
            <person name="Watson M."/>
            <person name="Adriaenssens E.M."/>
            <person name="Foster-Nyarko E."/>
            <person name="Jarju S."/>
            <person name="Secka A."/>
            <person name="Antonio M."/>
            <person name="Oren A."/>
            <person name="Chaudhuri R.R."/>
            <person name="La Ragione R."/>
            <person name="Hildebrand F."/>
            <person name="Pallen M.J."/>
        </authorList>
    </citation>
    <scope>NUCLEOTIDE SEQUENCE</scope>
    <source>
        <strain evidence="3">1193</strain>
    </source>
</reference>
<feature type="transmembrane region" description="Helical" evidence="1">
    <location>
        <begin position="25"/>
        <end position="46"/>
    </location>
</feature>
<keyword evidence="1" id="KW-0812">Transmembrane</keyword>
<name>A0A9D1WR31_9GAMM</name>
<dbReference type="AlphaFoldDB" id="A0A9D1WR31"/>
<comment type="caution">
    <text evidence="3">The sequence shown here is derived from an EMBL/GenBank/DDBJ whole genome shotgun (WGS) entry which is preliminary data.</text>
</comment>
<gene>
    <name evidence="3" type="ORF">H9854_10460</name>
</gene>
<feature type="domain" description="HPP transmembrane region" evidence="2">
    <location>
        <begin position="1"/>
        <end position="52"/>
    </location>
</feature>
<evidence type="ECO:0000256" key="1">
    <source>
        <dbReference type="SAM" id="Phobius"/>
    </source>
</evidence>
<sequence>PGAAAALIAVIGGPAVTDLGWWYPLLPIGIGCVIMLVVAILVNNLARHRRYPRYW</sequence>
<evidence type="ECO:0000313" key="3">
    <source>
        <dbReference type="EMBL" id="HIX62642.1"/>
    </source>
</evidence>
<evidence type="ECO:0000259" key="2">
    <source>
        <dbReference type="Pfam" id="PF04982"/>
    </source>
</evidence>
<dbReference type="EMBL" id="DXFC01000313">
    <property type="protein sequence ID" value="HIX62642.1"/>
    <property type="molecule type" value="Genomic_DNA"/>
</dbReference>
<dbReference type="Proteomes" id="UP000824248">
    <property type="component" value="Unassembled WGS sequence"/>
</dbReference>
<dbReference type="InterPro" id="IPR058581">
    <property type="entry name" value="TM_HPP"/>
</dbReference>
<accession>A0A9D1WR31</accession>
<dbReference type="Pfam" id="PF04982">
    <property type="entry name" value="TM_HPP"/>
    <property type="match status" value="1"/>
</dbReference>
<proteinExistence type="predicted"/>
<keyword evidence="1" id="KW-0472">Membrane</keyword>
<reference evidence="3" key="2">
    <citation type="submission" date="2021-04" db="EMBL/GenBank/DDBJ databases">
        <authorList>
            <person name="Gilroy R."/>
        </authorList>
    </citation>
    <scope>NUCLEOTIDE SEQUENCE</scope>
    <source>
        <strain evidence="3">1193</strain>
    </source>
</reference>
<feature type="non-terminal residue" evidence="3">
    <location>
        <position position="1"/>
    </location>
</feature>
<dbReference type="PANTHER" id="PTHR33741:SF5">
    <property type="entry name" value="TRANSMEMBRANE PROTEIN DDB_G0269096-RELATED"/>
    <property type="match status" value="1"/>
</dbReference>
<dbReference type="InterPro" id="IPR007065">
    <property type="entry name" value="HPP"/>
</dbReference>
<evidence type="ECO:0000313" key="4">
    <source>
        <dbReference type="Proteomes" id="UP000824248"/>
    </source>
</evidence>
<protein>
    <submittedName>
        <fullName evidence="3">HPP family protein</fullName>
    </submittedName>
</protein>
<dbReference type="PANTHER" id="PTHR33741">
    <property type="entry name" value="TRANSMEMBRANE PROTEIN DDB_G0269096-RELATED"/>
    <property type="match status" value="1"/>
</dbReference>